<evidence type="ECO:0000313" key="3">
    <source>
        <dbReference type="EMBL" id="GAA2106312.1"/>
    </source>
</evidence>
<dbReference type="RefSeq" id="WP_344554244.1">
    <property type="nucleotide sequence ID" value="NZ_BAAANS010000030.1"/>
</dbReference>
<evidence type="ECO:0000256" key="2">
    <source>
        <dbReference type="SAM" id="SignalP"/>
    </source>
</evidence>
<dbReference type="EMBL" id="BAAANS010000030">
    <property type="protein sequence ID" value="GAA2106312.1"/>
    <property type="molecule type" value="Genomic_DNA"/>
</dbReference>
<keyword evidence="4" id="KW-1185">Reference proteome</keyword>
<organism evidence="3 4">
    <name type="scientific">Kitasatospora saccharophila</name>
    <dbReference type="NCBI Taxonomy" id="407973"/>
    <lineage>
        <taxon>Bacteria</taxon>
        <taxon>Bacillati</taxon>
        <taxon>Actinomycetota</taxon>
        <taxon>Actinomycetes</taxon>
        <taxon>Kitasatosporales</taxon>
        <taxon>Streptomycetaceae</taxon>
        <taxon>Kitasatospora</taxon>
    </lineage>
</organism>
<proteinExistence type="predicted"/>
<evidence type="ECO:0000256" key="1">
    <source>
        <dbReference type="SAM" id="MobiDB-lite"/>
    </source>
</evidence>
<feature type="chain" id="PRO_5046804675" evidence="2">
    <location>
        <begin position="29"/>
        <end position="314"/>
    </location>
</feature>
<reference evidence="3 4" key="1">
    <citation type="journal article" date="2019" name="Int. J. Syst. Evol. Microbiol.">
        <title>The Global Catalogue of Microorganisms (GCM) 10K type strain sequencing project: providing services to taxonomists for standard genome sequencing and annotation.</title>
        <authorList>
            <consortium name="The Broad Institute Genomics Platform"/>
            <consortium name="The Broad Institute Genome Sequencing Center for Infectious Disease"/>
            <person name="Wu L."/>
            <person name="Ma J."/>
        </authorList>
    </citation>
    <scope>NUCLEOTIDE SEQUENCE [LARGE SCALE GENOMIC DNA]</scope>
    <source>
        <strain evidence="3 4">JCM 14559</strain>
    </source>
</reference>
<comment type="caution">
    <text evidence="3">The sequence shown here is derived from an EMBL/GenBank/DDBJ whole genome shotgun (WGS) entry which is preliminary data.</text>
</comment>
<sequence>MLNSAWRTAVCVLIGLGLAAAAVPAASADDDPAAPCADRTICVEHHEPGSTPTAGGGTSGGSGDGKTATCTWKGKEVACWRDDLGWFSEGCYYSAVDPQPVDGDEIWDGHTSKDGAIYQKACDLTGDMVNFQAAGQVFLAQAPGEPPPKTPAQVAYDALKKITVAEPVLHGAPAKDAVVGSPVWLWFDQSPDTVGPLSETLEGVGFKVTTTVTLAEVVWNVDDGPAGGEQVQHFTCQDAGNPFSTQGKPTCSHVFTESSARMKDKAFTLSVTLKWHVSAQSTDGTAIDMTAFDWWPTYTEAVLSVPVNEVQVLN</sequence>
<accession>A0ABN2X816</accession>
<feature type="compositionally biased region" description="Gly residues" evidence="1">
    <location>
        <begin position="54"/>
        <end position="64"/>
    </location>
</feature>
<feature type="region of interest" description="Disordered" evidence="1">
    <location>
        <begin position="45"/>
        <end position="64"/>
    </location>
</feature>
<feature type="signal peptide" evidence="2">
    <location>
        <begin position="1"/>
        <end position="28"/>
    </location>
</feature>
<name>A0ABN2X816_9ACTN</name>
<dbReference type="Proteomes" id="UP001500897">
    <property type="component" value="Unassembled WGS sequence"/>
</dbReference>
<gene>
    <name evidence="3" type="ORF">GCM10009759_44390</name>
</gene>
<evidence type="ECO:0000313" key="4">
    <source>
        <dbReference type="Proteomes" id="UP001500897"/>
    </source>
</evidence>
<protein>
    <submittedName>
        <fullName evidence="3">Uncharacterized protein</fullName>
    </submittedName>
</protein>
<keyword evidence="2" id="KW-0732">Signal</keyword>